<evidence type="ECO:0000259" key="4">
    <source>
        <dbReference type="PROSITE" id="PS01031"/>
    </source>
</evidence>
<proteinExistence type="inferred from homology"/>
<dbReference type="EMBL" id="HBEK01001367">
    <property type="protein sequence ID" value="CAD8390805.1"/>
    <property type="molecule type" value="Transcribed_RNA"/>
</dbReference>
<dbReference type="InterPro" id="IPR008978">
    <property type="entry name" value="HSP20-like_chaperone"/>
</dbReference>
<dbReference type="InterPro" id="IPR002068">
    <property type="entry name" value="A-crystallin/Hsp20_dom"/>
</dbReference>
<evidence type="ECO:0000256" key="2">
    <source>
        <dbReference type="PROSITE-ProRule" id="PRU00285"/>
    </source>
</evidence>
<feature type="domain" description="SHSP" evidence="4">
    <location>
        <begin position="38"/>
        <end position="144"/>
    </location>
</feature>
<dbReference type="PANTHER" id="PTHR46733">
    <property type="entry name" value="26.5 KDA HEAT SHOCK PROTEIN, MITOCHONDRIAL"/>
    <property type="match status" value="1"/>
</dbReference>
<evidence type="ECO:0000256" key="1">
    <source>
        <dbReference type="ARBA" id="ARBA00023016"/>
    </source>
</evidence>
<name>A0A7S0BEG3_9RHOD</name>
<evidence type="ECO:0000256" key="3">
    <source>
        <dbReference type="RuleBase" id="RU003616"/>
    </source>
</evidence>
<dbReference type="PANTHER" id="PTHR46733:SF4">
    <property type="entry name" value="HEAT SHOCK PROTEIN 21, CHLOROPLASTIC"/>
    <property type="match status" value="1"/>
</dbReference>
<keyword evidence="1" id="KW-0346">Stress response</keyword>
<evidence type="ECO:0000313" key="5">
    <source>
        <dbReference type="EMBL" id="CAD8390805.1"/>
    </source>
</evidence>
<accession>A0A7S0BEG3</accession>
<protein>
    <recommendedName>
        <fullName evidence="4">SHSP domain-containing protein</fullName>
    </recommendedName>
</protein>
<dbReference type="PROSITE" id="PS01031">
    <property type="entry name" value="SHSP"/>
    <property type="match status" value="1"/>
</dbReference>
<dbReference type="CDD" id="cd06464">
    <property type="entry name" value="ACD_sHsps-like"/>
    <property type="match status" value="1"/>
</dbReference>
<sequence>MSMSLWRCRGGSLMRHPHTRQVLMEMEQAVNTAYENGVSRGGFWNGMWRRQSIAEQEHQFELKVELPGIPKDKINVERLGDQLKVFAEDKGADSLSRFEQVYNLPESADLAKISANSTDGVLTVRIPKTEHHIESSKPVNVKVE</sequence>
<organism evidence="5">
    <name type="scientific">Rhodosorus marinus</name>
    <dbReference type="NCBI Taxonomy" id="101924"/>
    <lineage>
        <taxon>Eukaryota</taxon>
        <taxon>Rhodophyta</taxon>
        <taxon>Stylonematophyceae</taxon>
        <taxon>Stylonematales</taxon>
        <taxon>Stylonemataceae</taxon>
        <taxon>Rhodosorus</taxon>
    </lineage>
</organism>
<dbReference type="GO" id="GO:0009408">
    <property type="term" value="P:response to heat"/>
    <property type="evidence" value="ECO:0007669"/>
    <property type="project" value="InterPro"/>
</dbReference>
<dbReference type="Pfam" id="PF00011">
    <property type="entry name" value="HSP20"/>
    <property type="match status" value="1"/>
</dbReference>
<dbReference type="InterPro" id="IPR044587">
    <property type="entry name" value="HSP21-like"/>
</dbReference>
<gene>
    <name evidence="5" type="ORF">RMAR0315_LOCUS780</name>
</gene>
<reference evidence="5" key="1">
    <citation type="submission" date="2021-01" db="EMBL/GenBank/DDBJ databases">
        <authorList>
            <person name="Corre E."/>
            <person name="Pelletier E."/>
            <person name="Niang G."/>
            <person name="Scheremetjew M."/>
            <person name="Finn R."/>
            <person name="Kale V."/>
            <person name="Holt S."/>
            <person name="Cochrane G."/>
            <person name="Meng A."/>
            <person name="Brown T."/>
            <person name="Cohen L."/>
        </authorList>
    </citation>
    <scope>NUCLEOTIDE SEQUENCE</scope>
    <source>
        <strain evidence="5">UTEX LB 2760</strain>
    </source>
</reference>
<comment type="similarity">
    <text evidence="2 3">Belongs to the small heat shock protein (HSP20) family.</text>
</comment>
<dbReference type="AlphaFoldDB" id="A0A7S0BEG3"/>
<dbReference type="SUPFAM" id="SSF49764">
    <property type="entry name" value="HSP20-like chaperones"/>
    <property type="match status" value="1"/>
</dbReference>
<dbReference type="Gene3D" id="2.60.40.790">
    <property type="match status" value="1"/>
</dbReference>